<evidence type="ECO:0000256" key="3">
    <source>
        <dbReference type="ARBA" id="ARBA00022692"/>
    </source>
</evidence>
<dbReference type="SMART" id="SM00065">
    <property type="entry name" value="GAF"/>
    <property type="match status" value="1"/>
</dbReference>
<dbReference type="InterPro" id="IPR035965">
    <property type="entry name" value="PAS-like_dom_sf"/>
</dbReference>
<evidence type="ECO:0000259" key="9">
    <source>
        <dbReference type="PROSITE" id="PS50887"/>
    </source>
</evidence>
<proteinExistence type="predicted"/>
<feature type="transmembrane region" description="Helical" evidence="7">
    <location>
        <begin position="17"/>
        <end position="37"/>
    </location>
</feature>
<dbReference type="AlphaFoldDB" id="A0A845I3A4"/>
<keyword evidence="5 7" id="KW-0472">Membrane</keyword>
<keyword evidence="3 7" id="KW-0812">Transmembrane</keyword>
<dbReference type="SMART" id="SM01079">
    <property type="entry name" value="CHASE"/>
    <property type="match status" value="1"/>
</dbReference>
<dbReference type="NCBIfam" id="TIGR00254">
    <property type="entry name" value="GGDEF"/>
    <property type="match status" value="1"/>
</dbReference>
<evidence type="ECO:0000256" key="6">
    <source>
        <dbReference type="ARBA" id="ARBA00034247"/>
    </source>
</evidence>
<protein>
    <recommendedName>
        <fullName evidence="2">diguanylate cyclase</fullName>
        <ecNumber evidence="2">2.7.7.65</ecNumber>
    </recommendedName>
</protein>
<dbReference type="Gene3D" id="3.30.70.270">
    <property type="match status" value="1"/>
</dbReference>
<dbReference type="Gene3D" id="3.30.450.40">
    <property type="match status" value="1"/>
</dbReference>
<dbReference type="SMART" id="SM00267">
    <property type="entry name" value="GGDEF"/>
    <property type="match status" value="1"/>
</dbReference>
<evidence type="ECO:0000313" key="11">
    <source>
        <dbReference type="Proteomes" id="UP000444316"/>
    </source>
</evidence>
<dbReference type="PROSITE" id="PS50839">
    <property type="entry name" value="CHASE"/>
    <property type="match status" value="1"/>
</dbReference>
<dbReference type="InterPro" id="IPR006189">
    <property type="entry name" value="CHASE_dom"/>
</dbReference>
<dbReference type="Proteomes" id="UP000444316">
    <property type="component" value="Unassembled WGS sequence"/>
</dbReference>
<dbReference type="InterPro" id="IPR003018">
    <property type="entry name" value="GAF"/>
</dbReference>
<evidence type="ECO:0000313" key="10">
    <source>
        <dbReference type="EMBL" id="MYN46667.1"/>
    </source>
</evidence>
<dbReference type="SUPFAM" id="SSF55785">
    <property type="entry name" value="PYP-like sensor domain (PAS domain)"/>
    <property type="match status" value="2"/>
</dbReference>
<dbReference type="Gene3D" id="3.30.450.350">
    <property type="entry name" value="CHASE domain"/>
    <property type="match status" value="1"/>
</dbReference>
<dbReference type="SUPFAM" id="SSF55073">
    <property type="entry name" value="Nucleotide cyclase"/>
    <property type="match status" value="1"/>
</dbReference>
<dbReference type="RefSeq" id="WP_161036120.1">
    <property type="nucleotide sequence ID" value="NZ_WWCL01000003.1"/>
</dbReference>
<dbReference type="EC" id="2.7.7.65" evidence="2"/>
<dbReference type="InterPro" id="IPR029787">
    <property type="entry name" value="Nucleotide_cyclase"/>
</dbReference>
<dbReference type="GO" id="GO:0052621">
    <property type="term" value="F:diguanylate cyclase activity"/>
    <property type="evidence" value="ECO:0007669"/>
    <property type="project" value="UniProtKB-EC"/>
</dbReference>
<dbReference type="InterPro" id="IPR000160">
    <property type="entry name" value="GGDEF_dom"/>
</dbReference>
<dbReference type="CDD" id="cd01949">
    <property type="entry name" value="GGDEF"/>
    <property type="match status" value="1"/>
</dbReference>
<dbReference type="InterPro" id="IPR029016">
    <property type="entry name" value="GAF-like_dom_sf"/>
</dbReference>
<dbReference type="GO" id="GO:0043709">
    <property type="term" value="P:cell adhesion involved in single-species biofilm formation"/>
    <property type="evidence" value="ECO:0007669"/>
    <property type="project" value="TreeGrafter"/>
</dbReference>
<name>A0A845I3A4_9BURK</name>
<gene>
    <name evidence="10" type="ORF">GTP23_16590</name>
</gene>
<dbReference type="InterPro" id="IPR050469">
    <property type="entry name" value="Diguanylate_Cyclase"/>
</dbReference>
<dbReference type="EMBL" id="WWCL01000003">
    <property type="protein sequence ID" value="MYN46667.1"/>
    <property type="molecule type" value="Genomic_DNA"/>
</dbReference>
<dbReference type="PANTHER" id="PTHR45138">
    <property type="entry name" value="REGULATORY COMPONENTS OF SENSORY TRANSDUCTION SYSTEM"/>
    <property type="match status" value="1"/>
</dbReference>
<evidence type="ECO:0000256" key="4">
    <source>
        <dbReference type="ARBA" id="ARBA00022989"/>
    </source>
</evidence>
<comment type="catalytic activity">
    <reaction evidence="6">
        <text>2 GTP = 3',3'-c-di-GMP + 2 diphosphate</text>
        <dbReference type="Rhea" id="RHEA:24898"/>
        <dbReference type="ChEBI" id="CHEBI:33019"/>
        <dbReference type="ChEBI" id="CHEBI:37565"/>
        <dbReference type="ChEBI" id="CHEBI:58805"/>
        <dbReference type="EC" id="2.7.7.65"/>
    </reaction>
</comment>
<dbReference type="Pfam" id="PF13185">
    <property type="entry name" value="GAF_2"/>
    <property type="match status" value="1"/>
</dbReference>
<reference evidence="10" key="1">
    <citation type="submission" date="2019-12" db="EMBL/GenBank/DDBJ databases">
        <title>Novel species isolated from a subtropical stream in China.</title>
        <authorList>
            <person name="Lu H."/>
        </authorList>
    </citation>
    <scope>NUCLEOTIDE SEQUENCE [LARGE SCALE GENOMIC DNA]</scope>
    <source>
        <strain evidence="10">FT93W</strain>
    </source>
</reference>
<comment type="caution">
    <text evidence="10">The sequence shown here is derived from an EMBL/GenBank/DDBJ whole genome shotgun (WGS) entry which is preliminary data.</text>
</comment>
<evidence type="ECO:0000256" key="2">
    <source>
        <dbReference type="ARBA" id="ARBA00012528"/>
    </source>
</evidence>
<evidence type="ECO:0000256" key="5">
    <source>
        <dbReference type="ARBA" id="ARBA00023136"/>
    </source>
</evidence>
<keyword evidence="4 7" id="KW-1133">Transmembrane helix</keyword>
<feature type="domain" description="CHASE" evidence="8">
    <location>
        <begin position="80"/>
        <end position="299"/>
    </location>
</feature>
<dbReference type="GO" id="GO:0007165">
    <property type="term" value="P:signal transduction"/>
    <property type="evidence" value="ECO:0007669"/>
    <property type="project" value="UniProtKB-ARBA"/>
</dbReference>
<dbReference type="Gene3D" id="3.30.450.20">
    <property type="entry name" value="PAS domain"/>
    <property type="match status" value="2"/>
</dbReference>
<dbReference type="PROSITE" id="PS50887">
    <property type="entry name" value="GGDEF"/>
    <property type="match status" value="1"/>
</dbReference>
<evidence type="ECO:0000259" key="8">
    <source>
        <dbReference type="PROSITE" id="PS50839"/>
    </source>
</evidence>
<dbReference type="FunFam" id="3.30.70.270:FF:000001">
    <property type="entry name" value="Diguanylate cyclase domain protein"/>
    <property type="match status" value="1"/>
</dbReference>
<comment type="subcellular location">
    <subcellularLocation>
        <location evidence="1">Membrane</location>
    </subcellularLocation>
</comment>
<evidence type="ECO:0000256" key="1">
    <source>
        <dbReference type="ARBA" id="ARBA00004370"/>
    </source>
</evidence>
<keyword evidence="11" id="KW-1185">Reference proteome</keyword>
<dbReference type="InterPro" id="IPR043128">
    <property type="entry name" value="Rev_trsase/Diguanyl_cyclase"/>
</dbReference>
<accession>A0A845I3A4</accession>
<evidence type="ECO:0000256" key="7">
    <source>
        <dbReference type="SAM" id="Phobius"/>
    </source>
</evidence>
<dbReference type="PANTHER" id="PTHR45138:SF9">
    <property type="entry name" value="DIGUANYLATE CYCLASE DGCM-RELATED"/>
    <property type="match status" value="1"/>
</dbReference>
<dbReference type="SUPFAM" id="SSF55781">
    <property type="entry name" value="GAF domain-like"/>
    <property type="match status" value="1"/>
</dbReference>
<dbReference type="InterPro" id="IPR042240">
    <property type="entry name" value="CHASE_sf"/>
</dbReference>
<dbReference type="InterPro" id="IPR000014">
    <property type="entry name" value="PAS"/>
</dbReference>
<dbReference type="GO" id="GO:1902201">
    <property type="term" value="P:negative regulation of bacterial-type flagellum-dependent cell motility"/>
    <property type="evidence" value="ECO:0007669"/>
    <property type="project" value="TreeGrafter"/>
</dbReference>
<dbReference type="Pfam" id="PF13188">
    <property type="entry name" value="PAS_8"/>
    <property type="match status" value="1"/>
</dbReference>
<dbReference type="Pfam" id="PF03924">
    <property type="entry name" value="CHASE"/>
    <property type="match status" value="1"/>
</dbReference>
<sequence>MNARPGQRLQSVQSPHILSSLVLAICLAATAVLWLGARADAERDARSEFEMQVRVLHNNLDQRMRIYAQVLYGVQGLFTSSERVSRDEFHTYLAGQHLQQHFPGIQGIGYMALLAPQQLDAHTEQVRRSGVAGYRVHPAGLRDWYAAITYLEPATVANARAIGFDSASEPLRRAALEQARDSGLPALTARIRLVQELEQEAPVQAGFLMVLPLYRHGAPVATVEQRRAALTGWVYAPFRMDDLMAGLGGPRASGFDVEIYDGSSLSSANLMYDSQPDDLQRSRVSQQQFPVAGRSWTLQISAAGSNASGERKATLLGLAGMLFSALLAGLTFQLAHSRVRARAAQSYAEMLAGDLREREQALLALASEEQRSQATIRSILDATMDGILVEDPQGEVLNVNRRLREMWHLPEHLDWLTDGAALRVHMAQQLRPPVQAPLLVPSPDYRAGWPAEGELSVLHLRDGRVIEQHTRQLQLGSMAARLHSFHDITERTRAMQREQTRRQVLELLATGAPLQTILEGVVRGVEAGNEDMLCSVLLREGDSDHLLVGAAPSLPVFFNAAVHGQALSDMPGPCSQAVQQRRRIIVADIANTPELGDYRVQAMQAGLGSCWADPIFGASGNVLGAFAIYHRSPRLPGMAHITLIEQAAQLAGIAIEQARAAQALRAGEARFRSLYDHAPVALWEQDWSGVRQALNELELTGIDDLAGYLQAHPAQLDYLAAQVRIVDVNAAGLAQVGARADRQDLAQLTLEQNFDAAARPNFALALAALVKGQHIFSCEGSFRRLDGVARRNELTLLVMPGHGHSLDFLIVSTLDTTERRRMHDELHLLATTDALTGLPNRREFMRRLEEEHSRLQRAPEPPASVLLLDVDHFKRINDEYGHPAGDRVLQQLAERMNAGRRKIDMLGRIGGEEFAMLLPATALPAAELMAERLRARVADTPMQLADGVEITVTVSIGLARLAAAEAQGAQALSRADQALYAAKRAGRNRVLLAQDEGRLA</sequence>
<dbReference type="Pfam" id="PF00990">
    <property type="entry name" value="GGDEF"/>
    <property type="match status" value="1"/>
</dbReference>
<dbReference type="GO" id="GO:0005886">
    <property type="term" value="C:plasma membrane"/>
    <property type="evidence" value="ECO:0007669"/>
    <property type="project" value="TreeGrafter"/>
</dbReference>
<feature type="transmembrane region" description="Helical" evidence="7">
    <location>
        <begin position="315"/>
        <end position="335"/>
    </location>
</feature>
<organism evidence="10 11">
    <name type="scientific">Duganella fentianensis</name>
    <dbReference type="NCBI Taxonomy" id="2692177"/>
    <lineage>
        <taxon>Bacteria</taxon>
        <taxon>Pseudomonadati</taxon>
        <taxon>Pseudomonadota</taxon>
        <taxon>Betaproteobacteria</taxon>
        <taxon>Burkholderiales</taxon>
        <taxon>Oxalobacteraceae</taxon>
        <taxon>Telluria group</taxon>
        <taxon>Duganella</taxon>
    </lineage>
</organism>
<feature type="domain" description="GGDEF" evidence="9">
    <location>
        <begin position="861"/>
        <end position="995"/>
    </location>
</feature>